<evidence type="ECO:0000259" key="1">
    <source>
        <dbReference type="PROSITE" id="PS51186"/>
    </source>
</evidence>
<keyword evidence="3" id="KW-1185">Reference proteome</keyword>
<dbReference type="Pfam" id="PF13302">
    <property type="entry name" value="Acetyltransf_3"/>
    <property type="match status" value="1"/>
</dbReference>
<evidence type="ECO:0000313" key="2">
    <source>
        <dbReference type="EMBL" id="MBW8687293.1"/>
    </source>
</evidence>
<proteinExistence type="predicted"/>
<name>A0ABS7GHW2_9BACT</name>
<feature type="domain" description="N-acetyltransferase" evidence="1">
    <location>
        <begin position="23"/>
        <end position="186"/>
    </location>
</feature>
<dbReference type="Gene3D" id="3.40.630.30">
    <property type="match status" value="1"/>
</dbReference>
<dbReference type="SUPFAM" id="SSF55729">
    <property type="entry name" value="Acyl-CoA N-acyltransferases (Nat)"/>
    <property type="match status" value="1"/>
</dbReference>
<comment type="caution">
    <text evidence="2">The sequence shown here is derived from an EMBL/GenBank/DDBJ whole genome shotgun (WGS) entry which is preliminary data.</text>
</comment>
<dbReference type="InterPro" id="IPR000182">
    <property type="entry name" value="GNAT_dom"/>
</dbReference>
<dbReference type="PANTHER" id="PTHR43792:SF9">
    <property type="entry name" value="RIBOSOMAL-PROTEIN-ALANINE ACETYLTRANSFERASE"/>
    <property type="match status" value="1"/>
</dbReference>
<dbReference type="InterPro" id="IPR051531">
    <property type="entry name" value="N-acetyltransferase"/>
</dbReference>
<protein>
    <submittedName>
        <fullName evidence="2">GNAT family N-acetyltransferase</fullName>
    </submittedName>
</protein>
<accession>A0ABS7GHW2</accession>
<sequence>MPRVIEYHDTVISRFPTIRTPHLELIQITEAHADDLLKLFGDQQVTRYYNLSPFECTNDSHKLIDHFRKRFEAGTAIRWGIRLNESNEIIGTAGFNNFTRKHRANIGCELQHAYWNRGITTEAMHAIISYGFHALDINRMEAEVMEGNEPSIHLLNKIGFKQEGTLRQWMYWNNKHYDMLMFSLLRSDAHA</sequence>
<dbReference type="InterPro" id="IPR016181">
    <property type="entry name" value="Acyl_CoA_acyltransferase"/>
</dbReference>
<dbReference type="PANTHER" id="PTHR43792">
    <property type="entry name" value="GNAT FAMILY, PUTATIVE (AFU_ORTHOLOGUE AFUA_3G00765)-RELATED-RELATED"/>
    <property type="match status" value="1"/>
</dbReference>
<dbReference type="RefSeq" id="WP_220252612.1">
    <property type="nucleotide sequence ID" value="NZ_JAICCF010000004.1"/>
</dbReference>
<reference evidence="2 3" key="1">
    <citation type="submission" date="2021-08" db="EMBL/GenBank/DDBJ databases">
        <title>The genome sequence of Chitinophaga sp. B61.</title>
        <authorList>
            <person name="Zhang X."/>
        </authorList>
    </citation>
    <scope>NUCLEOTIDE SEQUENCE [LARGE SCALE GENOMIC DNA]</scope>
    <source>
        <strain evidence="2 3">B61</strain>
    </source>
</reference>
<organism evidence="2 3">
    <name type="scientific">Chitinophaga rhizophila</name>
    <dbReference type="NCBI Taxonomy" id="2866212"/>
    <lineage>
        <taxon>Bacteria</taxon>
        <taxon>Pseudomonadati</taxon>
        <taxon>Bacteroidota</taxon>
        <taxon>Chitinophagia</taxon>
        <taxon>Chitinophagales</taxon>
        <taxon>Chitinophagaceae</taxon>
        <taxon>Chitinophaga</taxon>
    </lineage>
</organism>
<evidence type="ECO:0000313" key="3">
    <source>
        <dbReference type="Proteomes" id="UP000812961"/>
    </source>
</evidence>
<dbReference type="PROSITE" id="PS51186">
    <property type="entry name" value="GNAT"/>
    <property type="match status" value="1"/>
</dbReference>
<dbReference type="Proteomes" id="UP000812961">
    <property type="component" value="Unassembled WGS sequence"/>
</dbReference>
<dbReference type="EMBL" id="JAICCF010000004">
    <property type="protein sequence ID" value="MBW8687293.1"/>
    <property type="molecule type" value="Genomic_DNA"/>
</dbReference>
<gene>
    <name evidence="2" type="ORF">K1Y79_23355</name>
</gene>